<dbReference type="Gene3D" id="4.10.240.10">
    <property type="entry name" value="Zn(2)-C6 fungal-type DNA-binding domain"/>
    <property type="match status" value="1"/>
</dbReference>
<feature type="region of interest" description="Disordered" evidence="3">
    <location>
        <begin position="1"/>
        <end position="33"/>
    </location>
</feature>
<dbReference type="InterPro" id="IPR021858">
    <property type="entry name" value="Fun_TF"/>
</dbReference>
<dbReference type="Proteomes" id="UP000696573">
    <property type="component" value="Unassembled WGS sequence"/>
</dbReference>
<accession>A0A9N9YHF1</accession>
<feature type="compositionally biased region" description="Polar residues" evidence="3">
    <location>
        <begin position="1"/>
        <end position="10"/>
    </location>
</feature>
<feature type="region of interest" description="Disordered" evidence="3">
    <location>
        <begin position="188"/>
        <end position="229"/>
    </location>
</feature>
<dbReference type="GO" id="GO:0005634">
    <property type="term" value="C:nucleus"/>
    <property type="evidence" value="ECO:0007669"/>
    <property type="project" value="UniProtKB-SubCell"/>
</dbReference>
<evidence type="ECO:0000313" key="5">
    <source>
        <dbReference type="EMBL" id="CAH0021323.1"/>
    </source>
</evidence>
<dbReference type="GO" id="GO:0045944">
    <property type="term" value="P:positive regulation of transcription by RNA polymerase II"/>
    <property type="evidence" value="ECO:0007669"/>
    <property type="project" value="TreeGrafter"/>
</dbReference>
<dbReference type="CDD" id="cd00067">
    <property type="entry name" value="GAL4"/>
    <property type="match status" value="1"/>
</dbReference>
<evidence type="ECO:0000313" key="6">
    <source>
        <dbReference type="Proteomes" id="UP000696573"/>
    </source>
</evidence>
<evidence type="ECO:0000256" key="1">
    <source>
        <dbReference type="ARBA" id="ARBA00004123"/>
    </source>
</evidence>
<dbReference type="SUPFAM" id="SSF57701">
    <property type="entry name" value="Zn2/Cys6 DNA-binding domain"/>
    <property type="match status" value="1"/>
</dbReference>
<dbReference type="Pfam" id="PF11951">
    <property type="entry name" value="Fungal_trans_2"/>
    <property type="match status" value="1"/>
</dbReference>
<dbReference type="GO" id="GO:0000976">
    <property type="term" value="F:transcription cis-regulatory region binding"/>
    <property type="evidence" value="ECO:0007669"/>
    <property type="project" value="TreeGrafter"/>
</dbReference>
<feature type="compositionally biased region" description="Polar residues" evidence="3">
    <location>
        <begin position="109"/>
        <end position="119"/>
    </location>
</feature>
<keyword evidence="2" id="KW-0539">Nucleus</keyword>
<feature type="compositionally biased region" description="Basic residues" evidence="3">
    <location>
        <begin position="11"/>
        <end position="24"/>
    </location>
</feature>
<dbReference type="GO" id="GO:0000981">
    <property type="term" value="F:DNA-binding transcription factor activity, RNA polymerase II-specific"/>
    <property type="evidence" value="ECO:0007669"/>
    <property type="project" value="InterPro"/>
</dbReference>
<feature type="domain" description="Zn(2)-C6 fungal-type" evidence="4">
    <location>
        <begin position="27"/>
        <end position="55"/>
    </location>
</feature>
<dbReference type="InterPro" id="IPR036864">
    <property type="entry name" value="Zn2-C6_fun-type_DNA-bd_sf"/>
</dbReference>
<sequence length="719" mass="80972">MDKSSPQPTRAKTKKAGRAPKRYSHNGCPRCKGQRVRCDEQHPECGRCVRAGVKCPGYDQQLKWSNKYEVFLPNGAEKAVRKTTSATNAKNVKDNAEVPAMHMPDAPNKSKSPVTPMNSQEHDEVAQGNPFVDDLSTQTTPPSHSLLNVPELEECSKVPELAEYLEFLDPVPTLDYLDTFDLSSFGEDSINPLERHSPNDAPSPSQMDRPQGQWLRRESTPFSTSASASSNFISVPSLNRADGATWSGLINGRLTSTKPPKSLNTPALVLVEFYFKETAQIFSCYDSKMNPFRTTVSRLWDSSPLLYSTLQSMAAASLVQDFPQLGALGRKLRKDAVELLDQCPSHNLDSLLAMLMLGGSASWHDPRDLGLTFFNRIRKCLSTMPASEFTQADVDYHFFHQSMTYWEMLLSYVAEDDTLDMCEKPIMSTGSTPLHFVPHPWTGFARDTQNAVQQVGRLIRKQRKMAFSHRFASLAHIRQLEKDMATASELEQYLVNLSYPLEHTVVDPEDSNTPVWHLLTLAEVYRCSGLMQLYHIFPDLLDRRLSKDGLLDLEAYHDGIPGGIEHRMKLRNSWLTSSAVQVLSMMKSIPVESGTRDFQPFILVSLSSELRTPIRAQSTGGSTSEAEPVDQLDGVNSHAIEISRMRHFVTNRLNSFLYILPPKPIHVCLDIITETWKRMDECAFLAVDIRVDEEGLYDHPTDVYWMDVMIENGWETTMA</sequence>
<evidence type="ECO:0000256" key="2">
    <source>
        <dbReference type="ARBA" id="ARBA00023242"/>
    </source>
</evidence>
<organism evidence="5 6">
    <name type="scientific">Clonostachys rhizophaga</name>
    <dbReference type="NCBI Taxonomy" id="160324"/>
    <lineage>
        <taxon>Eukaryota</taxon>
        <taxon>Fungi</taxon>
        <taxon>Dikarya</taxon>
        <taxon>Ascomycota</taxon>
        <taxon>Pezizomycotina</taxon>
        <taxon>Sordariomycetes</taxon>
        <taxon>Hypocreomycetidae</taxon>
        <taxon>Hypocreales</taxon>
        <taxon>Bionectriaceae</taxon>
        <taxon>Clonostachys</taxon>
    </lineage>
</organism>
<reference evidence="5" key="1">
    <citation type="submission" date="2021-10" db="EMBL/GenBank/DDBJ databases">
        <authorList>
            <person name="Piombo E."/>
        </authorList>
    </citation>
    <scope>NUCLEOTIDE SEQUENCE</scope>
</reference>
<dbReference type="Pfam" id="PF00172">
    <property type="entry name" value="Zn_clus"/>
    <property type="match status" value="1"/>
</dbReference>
<dbReference type="PANTHER" id="PTHR37534:SF11">
    <property type="entry name" value="ZN(II)2CYS6 TRANSCRIPTION FACTOR (EUROFUNG)"/>
    <property type="match status" value="1"/>
</dbReference>
<comment type="caution">
    <text evidence="5">The sequence shown here is derived from an EMBL/GenBank/DDBJ whole genome shotgun (WGS) entry which is preliminary data.</text>
</comment>
<dbReference type="PROSITE" id="PS50048">
    <property type="entry name" value="ZN2_CY6_FUNGAL_2"/>
    <property type="match status" value="1"/>
</dbReference>
<dbReference type="EMBL" id="CABFNQ020000653">
    <property type="protein sequence ID" value="CAH0021323.1"/>
    <property type="molecule type" value="Genomic_DNA"/>
</dbReference>
<feature type="region of interest" description="Disordered" evidence="3">
    <location>
        <begin position="99"/>
        <end position="121"/>
    </location>
</feature>
<proteinExistence type="predicted"/>
<dbReference type="PROSITE" id="PS00463">
    <property type="entry name" value="ZN2_CY6_FUNGAL_1"/>
    <property type="match status" value="1"/>
</dbReference>
<name>A0A9N9YHF1_9HYPO</name>
<protein>
    <recommendedName>
        <fullName evidence="4">Zn(2)-C6 fungal-type domain-containing protein</fullName>
    </recommendedName>
</protein>
<feature type="compositionally biased region" description="Low complexity" evidence="3">
    <location>
        <begin position="220"/>
        <end position="229"/>
    </location>
</feature>
<gene>
    <name evidence="5" type="ORF">CRHIZ90672A_00011163</name>
</gene>
<evidence type="ECO:0000256" key="3">
    <source>
        <dbReference type="SAM" id="MobiDB-lite"/>
    </source>
</evidence>
<keyword evidence="6" id="KW-1185">Reference proteome</keyword>
<comment type="subcellular location">
    <subcellularLocation>
        <location evidence="1">Nucleus</location>
    </subcellularLocation>
</comment>
<dbReference type="GO" id="GO:0008270">
    <property type="term" value="F:zinc ion binding"/>
    <property type="evidence" value="ECO:0007669"/>
    <property type="project" value="InterPro"/>
</dbReference>
<evidence type="ECO:0000259" key="4">
    <source>
        <dbReference type="PROSITE" id="PS50048"/>
    </source>
</evidence>
<dbReference type="InterPro" id="IPR001138">
    <property type="entry name" value="Zn2Cys6_DnaBD"/>
</dbReference>
<dbReference type="AlphaFoldDB" id="A0A9N9YHF1"/>
<dbReference type="OrthoDB" id="4835445at2759"/>
<dbReference type="SMART" id="SM00066">
    <property type="entry name" value="GAL4"/>
    <property type="match status" value="1"/>
</dbReference>
<dbReference type="PANTHER" id="PTHR37534">
    <property type="entry name" value="TRANSCRIPTIONAL ACTIVATOR PROTEIN UGA3"/>
    <property type="match status" value="1"/>
</dbReference>